<comment type="caution">
    <text evidence="5">The sequence shown here is derived from an EMBL/GenBank/DDBJ whole genome shotgun (WGS) entry which is preliminary data.</text>
</comment>
<proteinExistence type="inferred from homology"/>
<dbReference type="PANTHER" id="PTHR43976">
    <property type="entry name" value="SHORT CHAIN DEHYDROGENASE"/>
    <property type="match status" value="1"/>
</dbReference>
<dbReference type="InterPro" id="IPR020904">
    <property type="entry name" value="Sc_DH/Rdtase_CS"/>
</dbReference>
<dbReference type="GO" id="GO:0016491">
    <property type="term" value="F:oxidoreductase activity"/>
    <property type="evidence" value="ECO:0007669"/>
    <property type="project" value="UniProtKB-KW"/>
</dbReference>
<accession>A0A4R0S3T3</accession>
<keyword evidence="3" id="KW-0560">Oxidoreductase</keyword>
<evidence type="ECO:0000313" key="5">
    <source>
        <dbReference type="EMBL" id="TCD71474.1"/>
    </source>
</evidence>
<dbReference type="Proteomes" id="UP000292702">
    <property type="component" value="Unassembled WGS sequence"/>
</dbReference>
<comment type="similarity">
    <text evidence="1 4">Belongs to the short-chain dehydrogenases/reductases (SDR) family.</text>
</comment>
<protein>
    <recommendedName>
        <fullName evidence="7">NAD(P)-binding protein</fullName>
    </recommendedName>
</protein>
<dbReference type="AlphaFoldDB" id="A0A4R0S3T3"/>
<dbReference type="SUPFAM" id="SSF51735">
    <property type="entry name" value="NAD(P)-binding Rossmann-fold domains"/>
    <property type="match status" value="1"/>
</dbReference>
<dbReference type="InterPro" id="IPR002347">
    <property type="entry name" value="SDR_fam"/>
</dbReference>
<dbReference type="PRINTS" id="PR00080">
    <property type="entry name" value="SDRFAMILY"/>
</dbReference>
<dbReference type="PRINTS" id="PR00081">
    <property type="entry name" value="GDHRDH"/>
</dbReference>
<evidence type="ECO:0000256" key="4">
    <source>
        <dbReference type="RuleBase" id="RU000363"/>
    </source>
</evidence>
<dbReference type="PANTHER" id="PTHR43976:SF16">
    <property type="entry name" value="SHORT-CHAIN DEHYDROGENASE_REDUCTASE FAMILY PROTEIN"/>
    <property type="match status" value="1"/>
</dbReference>
<keyword evidence="6" id="KW-1185">Reference proteome</keyword>
<dbReference type="CDD" id="cd05374">
    <property type="entry name" value="17beta-HSD-like_SDR_c"/>
    <property type="match status" value="1"/>
</dbReference>
<dbReference type="Pfam" id="PF00106">
    <property type="entry name" value="adh_short"/>
    <property type="match status" value="1"/>
</dbReference>
<gene>
    <name evidence="5" type="ORF">EIP91_008854</name>
</gene>
<evidence type="ECO:0000313" key="6">
    <source>
        <dbReference type="Proteomes" id="UP000292702"/>
    </source>
</evidence>
<reference evidence="5 6" key="1">
    <citation type="submission" date="2018-11" db="EMBL/GenBank/DDBJ databases">
        <title>Genome assembly of Steccherinum ochraceum LE-BIN_3174, the white-rot fungus of the Steccherinaceae family (The Residual Polyporoid clade, Polyporales, Basidiomycota).</title>
        <authorList>
            <person name="Fedorova T.V."/>
            <person name="Glazunova O.A."/>
            <person name="Landesman E.O."/>
            <person name="Moiseenko K.V."/>
            <person name="Psurtseva N.V."/>
            <person name="Savinova O.S."/>
            <person name="Shakhova N.V."/>
            <person name="Tyazhelova T.V."/>
            <person name="Vasina D.V."/>
        </authorList>
    </citation>
    <scope>NUCLEOTIDE SEQUENCE [LARGE SCALE GENOMIC DNA]</scope>
    <source>
        <strain evidence="5 6">LE-BIN_3174</strain>
    </source>
</reference>
<organism evidence="5 6">
    <name type="scientific">Steccherinum ochraceum</name>
    <dbReference type="NCBI Taxonomy" id="92696"/>
    <lineage>
        <taxon>Eukaryota</taxon>
        <taxon>Fungi</taxon>
        <taxon>Dikarya</taxon>
        <taxon>Basidiomycota</taxon>
        <taxon>Agaricomycotina</taxon>
        <taxon>Agaricomycetes</taxon>
        <taxon>Polyporales</taxon>
        <taxon>Steccherinaceae</taxon>
        <taxon>Steccherinum</taxon>
    </lineage>
</organism>
<dbReference type="InterPro" id="IPR036291">
    <property type="entry name" value="NAD(P)-bd_dom_sf"/>
</dbReference>
<sequence>MALSPRVWFITGASTGFGRALLELVLTKGESAIATIRNPTSLAPLTTHYPPSQLLPLQLDVTHGPEAIRAAFAQAHDAFGRVDVVFNNAGYGILGEVEGTPEENARKMFDTNFWGAVNVSREAVRVFRDVNPKGVGGRLVVTSSMSALNPMPVCGFYSASKAAIDSVTQILATELDPEWNIKVRFLCAMITMFEAGSFETNGRSNSDILPQHPAYAKPTLISSVIRESMKNPPGRRGNPQKAAERLYELAGLEDPPMRLVLGSDAIRRTRQQSAAVAVEVDKFEAWSDGLGFDA</sequence>
<keyword evidence="2" id="KW-0521">NADP</keyword>
<name>A0A4R0S3T3_9APHY</name>
<dbReference type="InterPro" id="IPR051911">
    <property type="entry name" value="SDR_oxidoreductase"/>
</dbReference>
<evidence type="ECO:0008006" key="7">
    <source>
        <dbReference type="Google" id="ProtNLM"/>
    </source>
</evidence>
<evidence type="ECO:0000256" key="2">
    <source>
        <dbReference type="ARBA" id="ARBA00022857"/>
    </source>
</evidence>
<dbReference type="STRING" id="92696.A0A4R0S3T3"/>
<dbReference type="OrthoDB" id="1274115at2759"/>
<dbReference type="PROSITE" id="PS00061">
    <property type="entry name" value="ADH_SHORT"/>
    <property type="match status" value="1"/>
</dbReference>
<evidence type="ECO:0000256" key="1">
    <source>
        <dbReference type="ARBA" id="ARBA00006484"/>
    </source>
</evidence>
<dbReference type="EMBL" id="RWJN01000005">
    <property type="protein sequence ID" value="TCD71474.1"/>
    <property type="molecule type" value="Genomic_DNA"/>
</dbReference>
<dbReference type="Gene3D" id="3.40.50.720">
    <property type="entry name" value="NAD(P)-binding Rossmann-like Domain"/>
    <property type="match status" value="1"/>
</dbReference>
<evidence type="ECO:0000256" key="3">
    <source>
        <dbReference type="ARBA" id="ARBA00023002"/>
    </source>
</evidence>